<feature type="compositionally biased region" description="Acidic residues" evidence="1">
    <location>
        <begin position="415"/>
        <end position="425"/>
    </location>
</feature>
<feature type="compositionally biased region" description="Basic and acidic residues" evidence="1">
    <location>
        <begin position="351"/>
        <end position="367"/>
    </location>
</feature>
<evidence type="ECO:0000256" key="1">
    <source>
        <dbReference type="SAM" id="MobiDB-lite"/>
    </source>
</evidence>
<dbReference type="AlphaFoldDB" id="A0A517NGW7"/>
<keyword evidence="4" id="KW-1185">Reference proteome</keyword>
<dbReference type="OrthoDB" id="280375at2"/>
<organism evidence="3 4">
    <name type="scientific">Rubripirellula lacrimiformis</name>
    <dbReference type="NCBI Taxonomy" id="1930273"/>
    <lineage>
        <taxon>Bacteria</taxon>
        <taxon>Pseudomonadati</taxon>
        <taxon>Planctomycetota</taxon>
        <taxon>Planctomycetia</taxon>
        <taxon>Pirellulales</taxon>
        <taxon>Pirellulaceae</taxon>
        <taxon>Rubripirellula</taxon>
    </lineage>
</organism>
<dbReference type="EMBL" id="CP036525">
    <property type="protein sequence ID" value="QDT06377.1"/>
    <property type="molecule type" value="Genomic_DNA"/>
</dbReference>
<name>A0A517NGW7_9BACT</name>
<feature type="compositionally biased region" description="Basic and acidic residues" evidence="1">
    <location>
        <begin position="400"/>
        <end position="414"/>
    </location>
</feature>
<sequence length="895" mass="99119">MSTSPFELFRRNLKPFMIFATLLALVSFVVLPILQTYLQKQAGAGNDVVVAKYDGMDLTQNRVSYFTQNHAATVRFLADLANQTIARGGVPRTSGFDYDAQAKQIRSLGINENPSDEGTIRTFMFADQARKAGFELDDNALDVWLERFTDGLFSPSERTSMLMQSTSNRMGPPHLYEQLRNHLLADVYLRRGNSGLFGKQGPLLTPDEQWRNFLKLNQNATINAYGVLVNDYIEKTDAEPPESRIQEVYEDGKDRDASDQSTEAGFHKRYSSKFEYLVGNYQTFLDEEIAKLSEDEIKAEYERRLSGGDFQLPVDEIAQPTVGDLMKETETEEASAEIEMIKEEETAEVAAEEKTQAPPAKEEEKPTQEVVEEEMTADPETAKEEAVEKKAEEAAEEAETTEKAAEETAKKAEEAAEEVVEEAAAEEPAKEDSSQATRRSEVRLVAFQDDEKSDEAAADQKPADEAKPADEKAADDKPADEKAADDKPAEEKATEEKPADDKATDDKATDDKAAEDKAAEDEAEPKSEEPADEPAEMKQEEAAAEPAPAEEAEPAAETKEEPKTADEPKPTAPKIQSFEDVRDSIAAELAGPVARDRMDKAITTVTSTMRNHFSRLGIHRSNLAIGKEVDPPARPDLAKLAKELGLQLESIGPHTEVSIADEPISNSFEVGTQFGRRGPSFGVMMYGFDNGQTQLPKQPLFSPVRTADDQSGKIYVTWKTEETEAYTPTLDQVRDEVVMAIRLDEARKLATEAATELAKKAEAGKPLAEVVPADKKDNFKEGLGPFTWMDSFGFQGATIGNVPELDSVGDKFMKAVFQTEEGKVGVAPNQPGRVIYVVEPTKFDPSIEELRRQFKQPVNRMMARMVASDIGEIRRGYYEALDEAAGFEEIKRDEE</sequence>
<feature type="compositionally biased region" description="Basic and acidic residues" evidence="1">
    <location>
        <begin position="556"/>
        <end position="569"/>
    </location>
</feature>
<feature type="compositionally biased region" description="Basic and acidic residues" evidence="1">
    <location>
        <begin position="524"/>
        <end position="541"/>
    </location>
</feature>
<keyword evidence="2" id="KW-0812">Transmembrane</keyword>
<reference evidence="3 4" key="1">
    <citation type="submission" date="2019-02" db="EMBL/GenBank/DDBJ databases">
        <title>Deep-cultivation of Planctomycetes and their phenomic and genomic characterization uncovers novel biology.</title>
        <authorList>
            <person name="Wiegand S."/>
            <person name="Jogler M."/>
            <person name="Boedeker C."/>
            <person name="Pinto D."/>
            <person name="Vollmers J."/>
            <person name="Rivas-Marin E."/>
            <person name="Kohn T."/>
            <person name="Peeters S.H."/>
            <person name="Heuer A."/>
            <person name="Rast P."/>
            <person name="Oberbeckmann S."/>
            <person name="Bunk B."/>
            <person name="Jeske O."/>
            <person name="Meyerdierks A."/>
            <person name="Storesund J.E."/>
            <person name="Kallscheuer N."/>
            <person name="Luecker S."/>
            <person name="Lage O.M."/>
            <person name="Pohl T."/>
            <person name="Merkel B.J."/>
            <person name="Hornburger P."/>
            <person name="Mueller R.-W."/>
            <person name="Bruemmer F."/>
            <person name="Labrenz M."/>
            <person name="Spormann A.M."/>
            <person name="Op den Camp H."/>
            <person name="Overmann J."/>
            <person name="Amann R."/>
            <person name="Jetten M.S.M."/>
            <person name="Mascher T."/>
            <person name="Medema M.H."/>
            <person name="Devos D.P."/>
            <person name="Kaster A.-K."/>
            <person name="Ovreas L."/>
            <person name="Rohde M."/>
            <person name="Galperin M.Y."/>
            <person name="Jogler C."/>
        </authorList>
    </citation>
    <scope>NUCLEOTIDE SEQUENCE [LARGE SCALE GENOMIC DNA]</scope>
    <source>
        <strain evidence="3 4">K22_7</strain>
    </source>
</reference>
<gene>
    <name evidence="3" type="ORF">K227x_47860</name>
</gene>
<proteinExistence type="predicted"/>
<keyword evidence="2" id="KW-0472">Membrane</keyword>
<evidence type="ECO:0000313" key="4">
    <source>
        <dbReference type="Proteomes" id="UP000318538"/>
    </source>
</evidence>
<protein>
    <recommendedName>
        <fullName evidence="5">Periplasmic folding chaperone</fullName>
    </recommendedName>
</protein>
<keyword evidence="2" id="KW-1133">Transmembrane helix</keyword>
<dbReference type="Proteomes" id="UP000318538">
    <property type="component" value="Chromosome"/>
</dbReference>
<evidence type="ECO:0000313" key="3">
    <source>
        <dbReference type="EMBL" id="QDT06377.1"/>
    </source>
</evidence>
<dbReference type="RefSeq" id="WP_145172979.1">
    <property type="nucleotide sequence ID" value="NZ_CP036525.1"/>
</dbReference>
<feature type="compositionally biased region" description="Basic and acidic residues" evidence="1">
    <location>
        <begin position="427"/>
        <end position="442"/>
    </location>
</feature>
<feature type="transmembrane region" description="Helical" evidence="2">
    <location>
        <begin position="16"/>
        <end position="34"/>
    </location>
</feature>
<dbReference type="KEGG" id="rlc:K227x_47860"/>
<evidence type="ECO:0008006" key="5">
    <source>
        <dbReference type="Google" id="ProtNLM"/>
    </source>
</evidence>
<feature type="region of interest" description="Disordered" evidence="1">
    <location>
        <begin position="341"/>
        <end position="580"/>
    </location>
</feature>
<evidence type="ECO:0000256" key="2">
    <source>
        <dbReference type="SAM" id="Phobius"/>
    </source>
</evidence>
<feature type="compositionally biased region" description="Basic and acidic residues" evidence="1">
    <location>
        <begin position="461"/>
        <end position="517"/>
    </location>
</feature>
<feature type="compositionally biased region" description="Basic and acidic residues" evidence="1">
    <location>
        <begin position="380"/>
        <end position="393"/>
    </location>
</feature>
<accession>A0A517NGW7</accession>